<dbReference type="Proteomes" id="UP000026961">
    <property type="component" value="Chromosome 1"/>
</dbReference>
<proteinExistence type="predicted"/>
<accession>A0A0D9YFA8</accession>
<dbReference type="Gramene" id="OGLUM01G35980.3">
    <property type="protein sequence ID" value="OGLUM01G35980.3"/>
    <property type="gene ID" value="OGLUM01G35980"/>
</dbReference>
<feature type="compositionally biased region" description="Polar residues" evidence="1">
    <location>
        <begin position="22"/>
        <end position="56"/>
    </location>
</feature>
<name>A0A0D9YFA8_9ORYZ</name>
<sequence length="74" mass="8094">MATTFIAEADAPISRRDEVEQHNGSPVETFLDTETVQVGPCSSTLEGNNTNNSEEMQVSELGKEVAELDEIPRK</sequence>
<dbReference type="HOGENOM" id="CLU_2691733_0_0_1"/>
<organism evidence="2">
    <name type="scientific">Oryza glumipatula</name>
    <dbReference type="NCBI Taxonomy" id="40148"/>
    <lineage>
        <taxon>Eukaryota</taxon>
        <taxon>Viridiplantae</taxon>
        <taxon>Streptophyta</taxon>
        <taxon>Embryophyta</taxon>
        <taxon>Tracheophyta</taxon>
        <taxon>Spermatophyta</taxon>
        <taxon>Magnoliopsida</taxon>
        <taxon>Liliopsida</taxon>
        <taxon>Poales</taxon>
        <taxon>Poaceae</taxon>
        <taxon>BOP clade</taxon>
        <taxon>Oryzoideae</taxon>
        <taxon>Oryzeae</taxon>
        <taxon>Oryzinae</taxon>
        <taxon>Oryza</taxon>
    </lineage>
</organism>
<feature type="region of interest" description="Disordered" evidence="1">
    <location>
        <begin position="1"/>
        <end position="74"/>
    </location>
</feature>
<evidence type="ECO:0000313" key="3">
    <source>
        <dbReference type="Proteomes" id="UP000026961"/>
    </source>
</evidence>
<evidence type="ECO:0000256" key="1">
    <source>
        <dbReference type="SAM" id="MobiDB-lite"/>
    </source>
</evidence>
<dbReference type="EnsemblPlants" id="OGLUM01G35980.3">
    <property type="protein sequence ID" value="OGLUM01G35980.3"/>
    <property type="gene ID" value="OGLUM01G35980"/>
</dbReference>
<reference evidence="2" key="3">
    <citation type="submission" date="2018-05" db="EMBL/GenBank/DDBJ databases">
        <title>OgluRS3 (Oryza glumaepatula Reference Sequence Version 3).</title>
        <authorList>
            <person name="Zhang J."/>
            <person name="Kudrna D."/>
            <person name="Lee S."/>
            <person name="Talag J."/>
            <person name="Welchert J."/>
            <person name="Wing R.A."/>
        </authorList>
    </citation>
    <scope>NUCLEOTIDE SEQUENCE [LARGE SCALE GENOMIC DNA]</scope>
</reference>
<protein>
    <submittedName>
        <fullName evidence="2">Uncharacterized protein</fullName>
    </submittedName>
</protein>
<reference evidence="2" key="1">
    <citation type="submission" date="2013-08" db="EMBL/GenBank/DDBJ databases">
        <title>Oryza genome evolution.</title>
        <authorList>
            <person name="Wing R.A."/>
            <person name="Panaud O."/>
            <person name="Oliveira A.C."/>
        </authorList>
    </citation>
    <scope>NUCLEOTIDE SEQUENCE</scope>
</reference>
<keyword evidence="3" id="KW-1185">Reference proteome</keyword>
<evidence type="ECO:0000313" key="2">
    <source>
        <dbReference type="EnsemblPlants" id="OGLUM01G35980.3"/>
    </source>
</evidence>
<feature type="compositionally biased region" description="Basic and acidic residues" evidence="1">
    <location>
        <begin position="61"/>
        <end position="74"/>
    </location>
</feature>
<dbReference type="AlphaFoldDB" id="A0A0D9YFA8"/>
<reference evidence="2" key="2">
    <citation type="submission" date="2015-04" db="UniProtKB">
        <authorList>
            <consortium name="EnsemblPlants"/>
        </authorList>
    </citation>
    <scope>IDENTIFICATION</scope>
</reference>